<organism evidence="2 3">
    <name type="scientific">Rhodanobacter glycinis</name>
    <dbReference type="NCBI Taxonomy" id="582702"/>
    <lineage>
        <taxon>Bacteria</taxon>
        <taxon>Pseudomonadati</taxon>
        <taxon>Pseudomonadota</taxon>
        <taxon>Gammaproteobacteria</taxon>
        <taxon>Lysobacterales</taxon>
        <taxon>Rhodanobacteraceae</taxon>
        <taxon>Rhodanobacter</taxon>
    </lineage>
</organism>
<dbReference type="AlphaFoldDB" id="A0A502C2T3"/>
<keyword evidence="1" id="KW-0472">Membrane</keyword>
<accession>A0A502C2T3</accession>
<keyword evidence="1" id="KW-0812">Transmembrane</keyword>
<dbReference type="Proteomes" id="UP000319486">
    <property type="component" value="Unassembled WGS sequence"/>
</dbReference>
<feature type="transmembrane region" description="Helical" evidence="1">
    <location>
        <begin position="12"/>
        <end position="37"/>
    </location>
</feature>
<feature type="transmembrane region" description="Helical" evidence="1">
    <location>
        <begin position="49"/>
        <end position="69"/>
    </location>
</feature>
<gene>
    <name evidence="2" type="ORF">EAH88_12330</name>
</gene>
<reference evidence="2 3" key="1">
    <citation type="journal article" date="2019" name="Environ. Microbiol.">
        <title>Species interactions and distinct microbial communities in high Arctic permafrost affected cryosols are associated with the CH4 and CO2 gas fluxes.</title>
        <authorList>
            <person name="Altshuler I."/>
            <person name="Hamel J."/>
            <person name="Turney S."/>
            <person name="Magnuson E."/>
            <person name="Levesque R."/>
            <person name="Greer C."/>
            <person name="Whyte L.G."/>
        </authorList>
    </citation>
    <scope>NUCLEOTIDE SEQUENCE [LARGE SCALE GENOMIC DNA]</scope>
    <source>
        <strain evidence="2 3">S13Y</strain>
    </source>
</reference>
<keyword evidence="3" id="KW-1185">Reference proteome</keyword>
<keyword evidence="1" id="KW-1133">Transmembrane helix</keyword>
<evidence type="ECO:0000313" key="2">
    <source>
        <dbReference type="EMBL" id="TPG07457.1"/>
    </source>
</evidence>
<evidence type="ECO:0000313" key="3">
    <source>
        <dbReference type="Proteomes" id="UP000319486"/>
    </source>
</evidence>
<name>A0A502C2T3_9GAMM</name>
<sequence length="99" mass="10160">MTCAGSAGSLHAFLPLVMSVAALALVLGHVAMVGTVAAHQPDEGASAHIFQLLIAGQVPLVAFFAIKWLPRAPRLSLSVLALQAAAVVAALAPVYFFNL</sequence>
<protein>
    <submittedName>
        <fullName evidence="2">Uncharacterized protein</fullName>
    </submittedName>
</protein>
<evidence type="ECO:0000256" key="1">
    <source>
        <dbReference type="SAM" id="Phobius"/>
    </source>
</evidence>
<dbReference type="EMBL" id="RCZO01000007">
    <property type="protein sequence ID" value="TPG07457.1"/>
    <property type="molecule type" value="Genomic_DNA"/>
</dbReference>
<proteinExistence type="predicted"/>
<feature type="transmembrane region" description="Helical" evidence="1">
    <location>
        <begin position="75"/>
        <end position="97"/>
    </location>
</feature>
<comment type="caution">
    <text evidence="2">The sequence shown here is derived from an EMBL/GenBank/DDBJ whole genome shotgun (WGS) entry which is preliminary data.</text>
</comment>